<accession>A0A6J7VHP9</accession>
<reference evidence="2" key="1">
    <citation type="submission" date="2020-05" db="EMBL/GenBank/DDBJ databases">
        <authorList>
            <person name="Chiriac C."/>
            <person name="Salcher M."/>
            <person name="Ghai R."/>
            <person name="Kavagutti S V."/>
        </authorList>
    </citation>
    <scope>NUCLEOTIDE SEQUENCE</scope>
</reference>
<feature type="compositionally biased region" description="Polar residues" evidence="1">
    <location>
        <begin position="30"/>
        <end position="46"/>
    </location>
</feature>
<dbReference type="AlphaFoldDB" id="A0A6J7VHP9"/>
<evidence type="ECO:0000256" key="1">
    <source>
        <dbReference type="SAM" id="MobiDB-lite"/>
    </source>
</evidence>
<name>A0A6J7VHP9_9ZZZZ</name>
<protein>
    <submittedName>
        <fullName evidence="2">Unannotated protein</fullName>
    </submittedName>
</protein>
<evidence type="ECO:0000313" key="2">
    <source>
        <dbReference type="EMBL" id="CAB5075557.1"/>
    </source>
</evidence>
<gene>
    <name evidence="2" type="ORF">UFOPK4382_00842</name>
</gene>
<dbReference type="EMBL" id="CAFBRA010000050">
    <property type="protein sequence ID" value="CAB5075557.1"/>
    <property type="molecule type" value="Genomic_DNA"/>
</dbReference>
<feature type="region of interest" description="Disordered" evidence="1">
    <location>
        <begin position="23"/>
        <end position="46"/>
    </location>
</feature>
<sequence>MARVAFKTISPFKTLIAGTGWPGITGPTRMGSTDATPSTFRSARVT</sequence>
<organism evidence="2">
    <name type="scientific">freshwater metagenome</name>
    <dbReference type="NCBI Taxonomy" id="449393"/>
    <lineage>
        <taxon>unclassified sequences</taxon>
        <taxon>metagenomes</taxon>
        <taxon>ecological metagenomes</taxon>
    </lineage>
</organism>
<proteinExistence type="predicted"/>